<evidence type="ECO:0000313" key="2">
    <source>
        <dbReference type="Proteomes" id="UP001631993"/>
    </source>
</evidence>
<dbReference type="InterPro" id="IPR006194">
    <property type="entry name" value="Gly-tRNA-synth_heterodimer"/>
</dbReference>
<sequence length="81" mass="8873">VLPFAENLQADLLAFFHDRLKVQLREQGVRHDLVDAVIGMEGSSDLLLVVRRVEALGAFLATEDGKNLVAGYNRAANILKA</sequence>
<proteinExistence type="predicted"/>
<protein>
    <submittedName>
        <fullName evidence="1">Uncharacterized protein</fullName>
    </submittedName>
</protein>
<dbReference type="EMBL" id="JBJVNE010000652">
    <property type="protein sequence ID" value="MFM9653962.1"/>
    <property type="molecule type" value="Genomic_DNA"/>
</dbReference>
<dbReference type="Proteomes" id="UP001631993">
    <property type="component" value="Unassembled WGS sequence"/>
</dbReference>
<keyword evidence="2" id="KW-1185">Reference proteome</keyword>
<gene>
    <name evidence="1" type="ORF">ACKI1S_49375</name>
</gene>
<accession>A0ABW9J115</accession>
<organism evidence="1 2">
    <name type="scientific">Streptomyces galilaeus</name>
    <dbReference type="NCBI Taxonomy" id="33899"/>
    <lineage>
        <taxon>Bacteria</taxon>
        <taxon>Bacillati</taxon>
        <taxon>Actinomycetota</taxon>
        <taxon>Actinomycetes</taxon>
        <taxon>Kitasatosporales</taxon>
        <taxon>Streptomycetaceae</taxon>
        <taxon>Streptomyces</taxon>
    </lineage>
</organism>
<evidence type="ECO:0000313" key="1">
    <source>
        <dbReference type="EMBL" id="MFM9653962.1"/>
    </source>
</evidence>
<dbReference type="RefSeq" id="WP_409098198.1">
    <property type="nucleotide sequence ID" value="NZ_JBJVNE010000652.1"/>
</dbReference>
<feature type="non-terminal residue" evidence="1">
    <location>
        <position position="81"/>
    </location>
</feature>
<feature type="non-terminal residue" evidence="1">
    <location>
        <position position="1"/>
    </location>
</feature>
<dbReference type="PROSITE" id="PS50861">
    <property type="entry name" value="AA_TRNA_LIGASE_II_GLYAB"/>
    <property type="match status" value="1"/>
</dbReference>
<comment type="caution">
    <text evidence="1">The sequence shown here is derived from an EMBL/GenBank/DDBJ whole genome shotgun (WGS) entry which is preliminary data.</text>
</comment>
<name>A0ABW9J115_STRGJ</name>
<reference evidence="1 2" key="1">
    <citation type="submission" date="2024-12" db="EMBL/GenBank/DDBJ databases">
        <title>Forecasting of Potato common scab and diversities of Pathogenic streptomyces spp. in china.</title>
        <authorList>
            <person name="Handique U."/>
            <person name="Wu J."/>
        </authorList>
    </citation>
    <scope>NUCLEOTIDE SEQUENCE [LARGE SCALE GENOMIC DNA]</scope>
    <source>
        <strain evidence="1 2">ZRIMU1585</strain>
    </source>
</reference>